<evidence type="ECO:0000256" key="4">
    <source>
        <dbReference type="ARBA" id="ARBA00022692"/>
    </source>
</evidence>
<dbReference type="PANTHER" id="PTHR30607">
    <property type="entry name" value="POTASSIUM-TRANSPORTING ATPASE A CHAIN"/>
    <property type="match status" value="1"/>
</dbReference>
<keyword evidence="3 9" id="KW-0633">Potassium transport</keyword>
<feature type="transmembrane region" description="Helical" evidence="9">
    <location>
        <begin position="255"/>
        <end position="276"/>
    </location>
</feature>
<dbReference type="HAMAP" id="MF_00275">
    <property type="entry name" value="KdpA"/>
    <property type="match status" value="1"/>
</dbReference>
<comment type="similarity">
    <text evidence="9">Belongs to the KdpA family.</text>
</comment>
<dbReference type="NCBIfam" id="TIGR00680">
    <property type="entry name" value="kdpA"/>
    <property type="match status" value="1"/>
</dbReference>
<evidence type="ECO:0000256" key="8">
    <source>
        <dbReference type="ARBA" id="ARBA00023136"/>
    </source>
</evidence>
<keyword evidence="7 9" id="KW-0406">Ion transport</keyword>
<dbReference type="GO" id="GO:0008556">
    <property type="term" value="F:P-type potassium transmembrane transporter activity"/>
    <property type="evidence" value="ECO:0007669"/>
    <property type="project" value="InterPro"/>
</dbReference>
<feature type="transmembrane region" description="Helical" evidence="9">
    <location>
        <begin position="176"/>
        <end position="193"/>
    </location>
</feature>
<evidence type="ECO:0000256" key="3">
    <source>
        <dbReference type="ARBA" id="ARBA00022538"/>
    </source>
</evidence>
<evidence type="ECO:0000313" key="10">
    <source>
        <dbReference type="EMBL" id="GEN36647.1"/>
    </source>
</evidence>
<name>A0A511VCM3_9BACL</name>
<accession>A0A511VCM3</accession>
<dbReference type="GO" id="GO:0030955">
    <property type="term" value="F:potassium ion binding"/>
    <property type="evidence" value="ECO:0007669"/>
    <property type="project" value="UniProtKB-UniRule"/>
</dbReference>
<protein>
    <recommendedName>
        <fullName evidence="9">Potassium-transporting ATPase potassium-binding subunit</fullName>
    </recommendedName>
    <alternativeName>
        <fullName evidence="9">ATP phosphohydrolase [potassium-transporting] A chain</fullName>
    </alternativeName>
    <alternativeName>
        <fullName evidence="9">Potassium-binding and translocating subunit A</fullName>
    </alternativeName>
    <alternativeName>
        <fullName evidence="9">Potassium-translocating ATPase A chain</fullName>
    </alternativeName>
</protein>
<dbReference type="Proteomes" id="UP000321157">
    <property type="component" value="Unassembled WGS sequence"/>
</dbReference>
<dbReference type="OrthoDB" id="9763796at2"/>
<keyword evidence="8 9" id="KW-0472">Membrane</keyword>
<dbReference type="EMBL" id="BJXX01000209">
    <property type="protein sequence ID" value="GEN36647.1"/>
    <property type="molecule type" value="Genomic_DNA"/>
</dbReference>
<evidence type="ECO:0000256" key="1">
    <source>
        <dbReference type="ARBA" id="ARBA00022448"/>
    </source>
</evidence>
<dbReference type="GO" id="GO:0005886">
    <property type="term" value="C:plasma membrane"/>
    <property type="evidence" value="ECO:0007669"/>
    <property type="project" value="UniProtKB-SubCell"/>
</dbReference>
<feature type="transmembrane region" description="Helical" evidence="9">
    <location>
        <begin position="133"/>
        <end position="155"/>
    </location>
</feature>
<evidence type="ECO:0000313" key="11">
    <source>
        <dbReference type="Proteomes" id="UP000321157"/>
    </source>
</evidence>
<comment type="subcellular location">
    <subcellularLocation>
        <location evidence="9">Cell membrane</location>
        <topology evidence="9">Multi-pass membrane protein</topology>
    </subcellularLocation>
</comment>
<evidence type="ECO:0000256" key="2">
    <source>
        <dbReference type="ARBA" id="ARBA00022475"/>
    </source>
</evidence>
<keyword evidence="5 9" id="KW-0630">Potassium</keyword>
<dbReference type="Pfam" id="PF03814">
    <property type="entry name" value="KdpA"/>
    <property type="match status" value="1"/>
</dbReference>
<evidence type="ECO:0000256" key="9">
    <source>
        <dbReference type="HAMAP-Rule" id="MF_00275"/>
    </source>
</evidence>
<feature type="transmembrane region" description="Helical" evidence="9">
    <location>
        <begin position="376"/>
        <end position="397"/>
    </location>
</feature>
<feature type="transmembrane region" description="Helical" evidence="9">
    <location>
        <begin position="418"/>
        <end position="436"/>
    </location>
</feature>
<organism evidence="10 11">
    <name type="scientific">Aneurinibacillus danicus</name>
    <dbReference type="NCBI Taxonomy" id="267746"/>
    <lineage>
        <taxon>Bacteria</taxon>
        <taxon>Bacillati</taxon>
        <taxon>Bacillota</taxon>
        <taxon>Bacilli</taxon>
        <taxon>Bacillales</taxon>
        <taxon>Paenibacillaceae</taxon>
        <taxon>Aneurinibacillus group</taxon>
        <taxon>Aneurinibacillus</taxon>
    </lineage>
</organism>
<keyword evidence="1 9" id="KW-0813">Transport</keyword>
<feature type="transmembrane region" description="Helical" evidence="9">
    <location>
        <begin position="6"/>
        <end position="27"/>
    </location>
</feature>
<comment type="function">
    <text evidence="9">Part of the high-affinity ATP-driven potassium transport (or Kdp) system, which catalyzes the hydrolysis of ATP coupled with the electrogenic transport of potassium into the cytoplasm. This subunit binds the extracellular potassium ions and delivers the ions to the membrane domain of KdpB through an intramembrane tunnel.</text>
</comment>
<comment type="subunit">
    <text evidence="9">The system is composed of three essential subunits: KdpA, KdpB and KdpC.</text>
</comment>
<sequence length="557" mass="59881">MSTGILQVAVTLLIIMLLVKPAGSYLVKVFDYERTGLDRVFGPVERLFYRIMGVREHETMGWKQYVLAMLLSNFVMVMLMYAVLRLQKYLPLNPDGIDNMPSALAFNTAASFITNTNWQAYSGENSLSYLSQMLAITFPMFTSAATGLVVAIAFIRGLAAQQDNLGNFYVDLVRSLTRVFLPLSLIVALFLVFQGSPQTLDGAQTATTLEGAQQTITRGPVASLESIKHIGTNGGGYFGVNAAHPFENPTPLANLVHILCMMFVPTALVYAFGVMIKNKRQGWTVFATMSIMFLMMLSIVFTAEYKGTPALQALGISGNMEGKEVRFGYAESALFTTVTTAATTGSVNNMHDSLTPIGGLVPLAQMMLNNVFGGDGVGLLNGLLYVILTVFICGLMVGRTPEFLGKKIEGKEIKLASISLLTHPVIILVPTAIAFLRPESMASILNPGSHGISEVLYAFTSGAANNGSAFAGLTANTNFYNMSIGLVMLFGRYISIIAMLAIAGSLAVKPKTAAFVGTFRTDTPLFTVILLVIILVIGALTFFPALALGPIAEHLGM</sequence>
<keyword evidence="11" id="KW-1185">Reference proteome</keyword>
<keyword evidence="6 9" id="KW-1133">Transmembrane helix</keyword>
<keyword evidence="2 9" id="KW-1003">Cell membrane</keyword>
<feature type="transmembrane region" description="Helical" evidence="9">
    <location>
        <begin position="528"/>
        <end position="552"/>
    </location>
</feature>
<reference evidence="10 11" key="1">
    <citation type="submission" date="2019-07" db="EMBL/GenBank/DDBJ databases">
        <title>Whole genome shotgun sequence of Aneurinibacillus danicus NBRC 102444.</title>
        <authorList>
            <person name="Hosoyama A."/>
            <person name="Uohara A."/>
            <person name="Ohji S."/>
            <person name="Ichikawa N."/>
        </authorList>
    </citation>
    <scope>NUCLEOTIDE SEQUENCE [LARGE SCALE GENOMIC DNA]</scope>
    <source>
        <strain evidence="10 11">NBRC 102444</strain>
    </source>
</reference>
<dbReference type="InterPro" id="IPR004623">
    <property type="entry name" value="KdpA"/>
</dbReference>
<dbReference type="RefSeq" id="WP_146812280.1">
    <property type="nucleotide sequence ID" value="NZ_BJXX01000209.1"/>
</dbReference>
<proteinExistence type="inferred from homology"/>
<evidence type="ECO:0000256" key="6">
    <source>
        <dbReference type="ARBA" id="ARBA00022989"/>
    </source>
</evidence>
<dbReference type="PIRSF" id="PIRSF001294">
    <property type="entry name" value="K_ATPaseA"/>
    <property type="match status" value="1"/>
</dbReference>
<gene>
    <name evidence="9 10" type="primary">kdpA</name>
    <name evidence="10" type="ORF">ADA01nite_41070</name>
</gene>
<evidence type="ECO:0000256" key="5">
    <source>
        <dbReference type="ARBA" id="ARBA00022958"/>
    </source>
</evidence>
<dbReference type="PANTHER" id="PTHR30607:SF2">
    <property type="entry name" value="POTASSIUM-TRANSPORTING ATPASE POTASSIUM-BINDING SUBUNIT"/>
    <property type="match status" value="1"/>
</dbReference>
<comment type="caution">
    <text evidence="10">The sequence shown here is derived from an EMBL/GenBank/DDBJ whole genome shotgun (WGS) entry which is preliminary data.</text>
</comment>
<evidence type="ECO:0000256" key="7">
    <source>
        <dbReference type="ARBA" id="ARBA00023065"/>
    </source>
</evidence>
<feature type="transmembrane region" description="Helical" evidence="9">
    <location>
        <begin position="283"/>
        <end position="303"/>
    </location>
</feature>
<feature type="transmembrane region" description="Helical" evidence="9">
    <location>
        <begin position="486"/>
        <end position="508"/>
    </location>
</feature>
<feature type="transmembrane region" description="Helical" evidence="9">
    <location>
        <begin position="65"/>
        <end position="84"/>
    </location>
</feature>
<keyword evidence="4 9" id="KW-0812">Transmembrane</keyword>
<dbReference type="AlphaFoldDB" id="A0A511VCM3"/>